<name>A0A1Q9EX98_SYMMI</name>
<comment type="caution">
    <text evidence="2">The sequence shown here is derived from an EMBL/GenBank/DDBJ whole genome shotgun (WGS) entry which is preliminary data.</text>
</comment>
<gene>
    <name evidence="2" type="ORF">AK812_SmicGene4104</name>
</gene>
<evidence type="ECO:0000313" key="2">
    <source>
        <dbReference type="EMBL" id="OLQ12029.1"/>
    </source>
</evidence>
<sequence length="122" mass="13860">MERLVRNWLFQLCAFAAEGFPALAARSETLSRNGWSGTGSSNFAHLLKKADDQPDFALYGIPFFVVMCELTYTFDTPVQLTPTESRNRSKDHIQRQLLCNVSHPNNFNQLSRRGPIDHSMPD</sequence>
<evidence type="ECO:0008006" key="4">
    <source>
        <dbReference type="Google" id="ProtNLM"/>
    </source>
</evidence>
<proteinExistence type="predicted"/>
<protein>
    <recommendedName>
        <fullName evidence="4">Secreted protein</fullName>
    </recommendedName>
</protein>
<evidence type="ECO:0000313" key="3">
    <source>
        <dbReference type="Proteomes" id="UP000186817"/>
    </source>
</evidence>
<dbReference type="EMBL" id="LSRX01000050">
    <property type="protein sequence ID" value="OLQ12029.1"/>
    <property type="molecule type" value="Genomic_DNA"/>
</dbReference>
<evidence type="ECO:0000256" key="1">
    <source>
        <dbReference type="SAM" id="SignalP"/>
    </source>
</evidence>
<dbReference type="AlphaFoldDB" id="A0A1Q9EX98"/>
<dbReference type="Proteomes" id="UP000186817">
    <property type="component" value="Unassembled WGS sequence"/>
</dbReference>
<feature type="signal peptide" evidence="1">
    <location>
        <begin position="1"/>
        <end position="24"/>
    </location>
</feature>
<keyword evidence="1" id="KW-0732">Signal</keyword>
<feature type="chain" id="PRO_5013249115" description="Secreted protein" evidence="1">
    <location>
        <begin position="25"/>
        <end position="122"/>
    </location>
</feature>
<dbReference type="OrthoDB" id="10299968at2759"/>
<keyword evidence="3" id="KW-1185">Reference proteome</keyword>
<accession>A0A1Q9EX98</accession>
<organism evidence="2 3">
    <name type="scientific">Symbiodinium microadriaticum</name>
    <name type="common">Dinoflagellate</name>
    <name type="synonym">Zooxanthella microadriatica</name>
    <dbReference type="NCBI Taxonomy" id="2951"/>
    <lineage>
        <taxon>Eukaryota</taxon>
        <taxon>Sar</taxon>
        <taxon>Alveolata</taxon>
        <taxon>Dinophyceae</taxon>
        <taxon>Suessiales</taxon>
        <taxon>Symbiodiniaceae</taxon>
        <taxon>Symbiodinium</taxon>
    </lineage>
</organism>
<reference evidence="2 3" key="1">
    <citation type="submission" date="2016-02" db="EMBL/GenBank/DDBJ databases">
        <title>Genome analysis of coral dinoflagellate symbionts highlights evolutionary adaptations to a symbiotic lifestyle.</title>
        <authorList>
            <person name="Aranda M."/>
            <person name="Li Y."/>
            <person name="Liew Y.J."/>
            <person name="Baumgarten S."/>
            <person name="Simakov O."/>
            <person name="Wilson M."/>
            <person name="Piel J."/>
            <person name="Ashoor H."/>
            <person name="Bougouffa S."/>
            <person name="Bajic V.B."/>
            <person name="Ryu T."/>
            <person name="Ravasi T."/>
            <person name="Bayer T."/>
            <person name="Micklem G."/>
            <person name="Kim H."/>
            <person name="Bhak J."/>
            <person name="Lajeunesse T.C."/>
            <person name="Voolstra C.R."/>
        </authorList>
    </citation>
    <scope>NUCLEOTIDE SEQUENCE [LARGE SCALE GENOMIC DNA]</scope>
    <source>
        <strain evidence="2 3">CCMP2467</strain>
    </source>
</reference>